<accession>A0ACB8V2N8</accession>
<proteinExistence type="predicted"/>
<sequence length="772" mass="84686">MFSAAGIRADSPQRTLSLMALPLNLIALILSYLDDVGDLSRLCRTCRVLNYMALPQLYKTITLTSYDKIRYRDELPEGCGSASPFSMGLNAIVTRNVAPLVRSFTMRGDWREDGLDEHARVGRVPDSSMMLNIAVRAAIDRMTGLESFSWELTSKMMETAYIGLSQLPKLTSLTVRFPSSRHPRPTTVIPAMPHLRSLKVTDIDPLCYPDDISALLLHSKKLRELKMHWSPRMREAQEPSVTLHDYFRKCIAAKSPLRLRKIALQNFYALHTDDFEAAIDPVVLEEITTLNSPGVYDASMSAVTFVENSWPPPAKQCLGIKSLRNDRIERKGCDFLNSLENLERLYFVTPIRDASDSINSPRTATSNQSSAALTPSNLDAPNSNHQAHHPLPPATLASHNSLRDSYIHTISSTQGARLRHLLLSSRWALPSQLIARLVRSCPNLEQLALATDLSSFETLGLLIPFLQKLLAIRLLIPTGPASAQFPPSRPKDGPATSLFPPTIHTNQQDSGPLHAKSLSEIVDMDDAIFNEAMGSRLADKEIFGKLKIIGLGWKAWELGEFYTIPVAEGSNTYDWAFSRNAAQNGNGVRLPRTAASTTTTTPAGQQQAQAQAQPSPAAEPRNPPHSRPSQSRSHWKTPATATILGKRKQPPASSAEQSSTPAARASPPQPPLPHSAVNTPPPALPPPPPPPPNTAHVNGNSSLPPDAASLLEDLGCAMPADTRTKIAHGISEPTSSSSSGGEQPVLWRRRVHRVGWDVLQHWEIWGLDVQEI</sequence>
<comment type="caution">
    <text evidence="1">The sequence shown here is derived from an EMBL/GenBank/DDBJ whole genome shotgun (WGS) entry which is preliminary data.</text>
</comment>
<dbReference type="EMBL" id="JALBCA010000015">
    <property type="protein sequence ID" value="KAI2390812.1"/>
    <property type="molecule type" value="Genomic_DNA"/>
</dbReference>
<gene>
    <name evidence="1" type="ORF">LOY88_001399</name>
</gene>
<reference evidence="1" key="1">
    <citation type="journal article" date="2022" name="bioRxiv">
        <title>Population genetic analysis of Ophidiomyces ophidiicola, the causative agent of snake fungal disease, indicates recent introductions to the USA.</title>
        <authorList>
            <person name="Ladner J.T."/>
            <person name="Palmer J.M."/>
            <person name="Ettinger C.L."/>
            <person name="Stajich J.E."/>
            <person name="Farrell T.M."/>
            <person name="Glorioso B.M."/>
            <person name="Lawson B."/>
            <person name="Price S.J."/>
            <person name="Stengle A.G."/>
            <person name="Grear D.A."/>
            <person name="Lorch J.M."/>
        </authorList>
    </citation>
    <scope>NUCLEOTIDE SEQUENCE</scope>
    <source>
        <strain evidence="1">NWHC 24266-5</strain>
    </source>
</reference>
<protein>
    <submittedName>
        <fullName evidence="1">Uncharacterized protein</fullName>
    </submittedName>
</protein>
<name>A0ACB8V2N8_9EURO</name>
<evidence type="ECO:0000313" key="1">
    <source>
        <dbReference type="EMBL" id="KAI2390812.1"/>
    </source>
</evidence>
<organism evidence="1">
    <name type="scientific">Ophidiomyces ophidiicola</name>
    <dbReference type="NCBI Taxonomy" id="1387563"/>
    <lineage>
        <taxon>Eukaryota</taxon>
        <taxon>Fungi</taxon>
        <taxon>Dikarya</taxon>
        <taxon>Ascomycota</taxon>
        <taxon>Pezizomycotina</taxon>
        <taxon>Eurotiomycetes</taxon>
        <taxon>Eurotiomycetidae</taxon>
        <taxon>Onygenales</taxon>
        <taxon>Onygenaceae</taxon>
        <taxon>Ophidiomyces</taxon>
    </lineage>
</organism>